<dbReference type="InterPro" id="IPR051546">
    <property type="entry name" value="Aspartate_Ammonia-Lyase"/>
</dbReference>
<dbReference type="InterPro" id="IPR018951">
    <property type="entry name" value="Fumarase_C_C"/>
</dbReference>
<dbReference type="GO" id="GO:0006531">
    <property type="term" value="P:aspartate metabolic process"/>
    <property type="evidence" value="ECO:0007669"/>
    <property type="project" value="TreeGrafter"/>
</dbReference>
<dbReference type="GO" id="GO:0006099">
    <property type="term" value="P:tricarboxylic acid cycle"/>
    <property type="evidence" value="ECO:0007669"/>
    <property type="project" value="InterPro"/>
</dbReference>
<reference evidence="2" key="2">
    <citation type="journal article" date="2014" name="ISME J.">
        <title>Microbial stratification in low pH oxic and suboxic macroscopic growths along an acid mine drainage.</title>
        <authorList>
            <person name="Mendez-Garcia C."/>
            <person name="Mesa V."/>
            <person name="Sprenger R.R."/>
            <person name="Richter M."/>
            <person name="Diez M.S."/>
            <person name="Solano J."/>
            <person name="Bargiela R."/>
            <person name="Golyshina O.V."/>
            <person name="Manteca A."/>
            <person name="Ramos J.L."/>
            <person name="Gallego J.R."/>
            <person name="Llorente I."/>
            <person name="Martins Dos Santos V.A."/>
            <person name="Jensen O.N."/>
            <person name="Pelaez A.I."/>
            <person name="Sanchez J."/>
            <person name="Ferrer M."/>
        </authorList>
    </citation>
    <scope>NUCLEOTIDE SEQUENCE</scope>
</reference>
<dbReference type="Pfam" id="PF10415">
    <property type="entry name" value="FumaraseC_C"/>
    <property type="match status" value="1"/>
</dbReference>
<gene>
    <name evidence="2" type="ORF">B1A_20419</name>
</gene>
<dbReference type="InterPro" id="IPR008948">
    <property type="entry name" value="L-Aspartase-like"/>
</dbReference>
<dbReference type="AlphaFoldDB" id="T0ZJJ7"/>
<proteinExistence type="predicted"/>
<dbReference type="Gene3D" id="1.10.40.30">
    <property type="entry name" value="Fumarase/aspartase (C-terminal domain)"/>
    <property type="match status" value="1"/>
</dbReference>
<sequence>MPGIDYELSRSMDIITNGMRMLRTLLIDGIGANEEACRENLSKSFGSAVLLNPYLGYDAVAKIVREALVTHKPIKDLVLATGKLSEKEFVDIMSGVKLAKK</sequence>
<dbReference type="GO" id="GO:0005829">
    <property type="term" value="C:cytosol"/>
    <property type="evidence" value="ECO:0007669"/>
    <property type="project" value="TreeGrafter"/>
</dbReference>
<dbReference type="EMBL" id="AUZX01015068">
    <property type="protein sequence ID" value="EQD29980.1"/>
    <property type="molecule type" value="Genomic_DNA"/>
</dbReference>
<organism evidence="2">
    <name type="scientific">mine drainage metagenome</name>
    <dbReference type="NCBI Taxonomy" id="410659"/>
    <lineage>
        <taxon>unclassified sequences</taxon>
        <taxon>metagenomes</taxon>
        <taxon>ecological metagenomes</taxon>
    </lineage>
</organism>
<evidence type="ECO:0000259" key="1">
    <source>
        <dbReference type="Pfam" id="PF10415"/>
    </source>
</evidence>
<protein>
    <submittedName>
        <fullName evidence="2">Aspartate ammonia-lyase</fullName>
    </submittedName>
</protein>
<keyword evidence="2" id="KW-0456">Lyase</keyword>
<dbReference type="SUPFAM" id="SSF48557">
    <property type="entry name" value="L-aspartase-like"/>
    <property type="match status" value="1"/>
</dbReference>
<name>T0ZJJ7_9ZZZZ</name>
<evidence type="ECO:0000313" key="2">
    <source>
        <dbReference type="EMBL" id="EQD29980.1"/>
    </source>
</evidence>
<comment type="caution">
    <text evidence="2">The sequence shown here is derived from an EMBL/GenBank/DDBJ whole genome shotgun (WGS) entry which is preliminary data.</text>
</comment>
<feature type="domain" description="Fumarase C C-terminal" evidence="1">
    <location>
        <begin position="51"/>
        <end position="98"/>
    </location>
</feature>
<dbReference type="PANTHER" id="PTHR42696:SF2">
    <property type="entry name" value="ASPARTATE AMMONIA-LYASE"/>
    <property type="match status" value="1"/>
</dbReference>
<dbReference type="PANTHER" id="PTHR42696">
    <property type="entry name" value="ASPARTATE AMMONIA-LYASE"/>
    <property type="match status" value="1"/>
</dbReference>
<dbReference type="GO" id="GO:0008797">
    <property type="term" value="F:aspartate ammonia-lyase activity"/>
    <property type="evidence" value="ECO:0007669"/>
    <property type="project" value="TreeGrafter"/>
</dbReference>
<reference evidence="2" key="1">
    <citation type="submission" date="2013-08" db="EMBL/GenBank/DDBJ databases">
        <authorList>
            <person name="Mendez C."/>
            <person name="Richter M."/>
            <person name="Ferrer M."/>
            <person name="Sanchez J."/>
        </authorList>
    </citation>
    <scope>NUCLEOTIDE SEQUENCE</scope>
</reference>
<accession>T0ZJJ7</accession>